<dbReference type="PANTHER" id="PTHR45662">
    <property type="entry name" value="PHOSPHATIDYLINOSITIDE PHOSPHATASE SAC1"/>
    <property type="match status" value="1"/>
</dbReference>
<dbReference type="PANTHER" id="PTHR45662:SF2">
    <property type="entry name" value="PHOSPHATIDYLINOSITOL-3-PHOSPHATASE SAC1"/>
    <property type="match status" value="1"/>
</dbReference>
<organism evidence="2 3">
    <name type="scientific">Genlisea aurea</name>
    <dbReference type="NCBI Taxonomy" id="192259"/>
    <lineage>
        <taxon>Eukaryota</taxon>
        <taxon>Viridiplantae</taxon>
        <taxon>Streptophyta</taxon>
        <taxon>Embryophyta</taxon>
        <taxon>Tracheophyta</taxon>
        <taxon>Spermatophyta</taxon>
        <taxon>Magnoliopsida</taxon>
        <taxon>eudicotyledons</taxon>
        <taxon>Gunneridae</taxon>
        <taxon>Pentapetalae</taxon>
        <taxon>asterids</taxon>
        <taxon>lamiids</taxon>
        <taxon>Lamiales</taxon>
        <taxon>Lentibulariaceae</taxon>
        <taxon>Genlisea</taxon>
    </lineage>
</organism>
<gene>
    <name evidence="2" type="ORF">M569_14981</name>
</gene>
<dbReference type="EMBL" id="AUSU01008048">
    <property type="protein sequence ID" value="EPS59824.1"/>
    <property type="molecule type" value="Genomic_DNA"/>
</dbReference>
<dbReference type="Pfam" id="PF02383">
    <property type="entry name" value="Syja_N"/>
    <property type="match status" value="1"/>
</dbReference>
<reference evidence="2 3" key="1">
    <citation type="journal article" date="2013" name="BMC Genomics">
        <title>The miniature genome of a carnivorous plant Genlisea aurea contains a low number of genes and short non-coding sequences.</title>
        <authorList>
            <person name="Leushkin E.V."/>
            <person name="Sutormin R.A."/>
            <person name="Nabieva E.R."/>
            <person name="Penin A.A."/>
            <person name="Kondrashov A.S."/>
            <person name="Logacheva M.D."/>
        </authorList>
    </citation>
    <scope>NUCLEOTIDE SEQUENCE [LARGE SCALE GENOMIC DNA]</scope>
</reference>
<feature type="non-terminal residue" evidence="2">
    <location>
        <position position="122"/>
    </location>
</feature>
<sequence length="122" mass="13867">MMDKRDPGQKLHNQMRLWEFPDQYVVEPTDGSSASILAISRLDGSMNLIGSYLLVITERECVGSYLGHPIFKITSMKVFPCDHSVRNSPEEQKKLESEFSRLLHVAAETPGLYFSYDVNITL</sequence>
<accession>S8BZI8</accession>
<dbReference type="InterPro" id="IPR002013">
    <property type="entry name" value="SAC_dom"/>
</dbReference>
<proteinExistence type="predicted"/>
<keyword evidence="3" id="KW-1185">Reference proteome</keyword>
<dbReference type="GO" id="GO:0043812">
    <property type="term" value="F:phosphatidylinositol-4-phosphate phosphatase activity"/>
    <property type="evidence" value="ECO:0007669"/>
    <property type="project" value="TreeGrafter"/>
</dbReference>
<dbReference type="GO" id="GO:0005783">
    <property type="term" value="C:endoplasmic reticulum"/>
    <property type="evidence" value="ECO:0007669"/>
    <property type="project" value="TreeGrafter"/>
</dbReference>
<dbReference type="OrthoDB" id="405996at2759"/>
<evidence type="ECO:0000313" key="2">
    <source>
        <dbReference type="EMBL" id="EPS59824.1"/>
    </source>
</evidence>
<dbReference type="AlphaFoldDB" id="S8BZI8"/>
<evidence type="ECO:0000259" key="1">
    <source>
        <dbReference type="Pfam" id="PF02383"/>
    </source>
</evidence>
<dbReference type="GO" id="GO:0046856">
    <property type="term" value="P:phosphatidylinositol dephosphorylation"/>
    <property type="evidence" value="ECO:0007669"/>
    <property type="project" value="TreeGrafter"/>
</dbReference>
<protein>
    <recommendedName>
        <fullName evidence="1">SAC domain-containing protein</fullName>
    </recommendedName>
</protein>
<comment type="caution">
    <text evidence="2">The sequence shown here is derived from an EMBL/GenBank/DDBJ whole genome shotgun (WGS) entry which is preliminary data.</text>
</comment>
<feature type="domain" description="SAC" evidence="1">
    <location>
        <begin position="46"/>
        <end position="121"/>
    </location>
</feature>
<name>S8BZI8_9LAMI</name>
<dbReference type="Proteomes" id="UP000015453">
    <property type="component" value="Unassembled WGS sequence"/>
</dbReference>
<evidence type="ECO:0000313" key="3">
    <source>
        <dbReference type="Proteomes" id="UP000015453"/>
    </source>
</evidence>